<dbReference type="EMBL" id="CM042883">
    <property type="protein sequence ID" value="KAI4373484.1"/>
    <property type="molecule type" value="Genomic_DNA"/>
</dbReference>
<comment type="caution">
    <text evidence="1">The sequence shown here is derived from an EMBL/GenBank/DDBJ whole genome shotgun (WGS) entry which is preliminary data.</text>
</comment>
<dbReference type="Proteomes" id="UP001057402">
    <property type="component" value="Chromosome 4"/>
</dbReference>
<reference evidence="2" key="1">
    <citation type="journal article" date="2023" name="Front. Plant Sci.">
        <title>Chromosomal-level genome assembly of Melastoma candidum provides insights into trichome evolution.</title>
        <authorList>
            <person name="Zhong Y."/>
            <person name="Wu W."/>
            <person name="Sun C."/>
            <person name="Zou P."/>
            <person name="Liu Y."/>
            <person name="Dai S."/>
            <person name="Zhou R."/>
        </authorList>
    </citation>
    <scope>NUCLEOTIDE SEQUENCE [LARGE SCALE GENOMIC DNA]</scope>
</reference>
<evidence type="ECO:0000313" key="2">
    <source>
        <dbReference type="Proteomes" id="UP001057402"/>
    </source>
</evidence>
<evidence type="ECO:0000313" key="1">
    <source>
        <dbReference type="EMBL" id="KAI4373484.1"/>
    </source>
</evidence>
<organism evidence="1 2">
    <name type="scientific">Melastoma candidum</name>
    <dbReference type="NCBI Taxonomy" id="119954"/>
    <lineage>
        <taxon>Eukaryota</taxon>
        <taxon>Viridiplantae</taxon>
        <taxon>Streptophyta</taxon>
        <taxon>Embryophyta</taxon>
        <taxon>Tracheophyta</taxon>
        <taxon>Spermatophyta</taxon>
        <taxon>Magnoliopsida</taxon>
        <taxon>eudicotyledons</taxon>
        <taxon>Gunneridae</taxon>
        <taxon>Pentapetalae</taxon>
        <taxon>rosids</taxon>
        <taxon>malvids</taxon>
        <taxon>Myrtales</taxon>
        <taxon>Melastomataceae</taxon>
        <taxon>Melastomatoideae</taxon>
        <taxon>Melastomateae</taxon>
        <taxon>Melastoma</taxon>
    </lineage>
</organism>
<keyword evidence="2" id="KW-1185">Reference proteome</keyword>
<gene>
    <name evidence="1" type="ORF">MLD38_011606</name>
</gene>
<name>A0ACB9R3P4_9MYRT</name>
<proteinExistence type="predicted"/>
<sequence>MEELKQKLLYMSMELEAARIAADEEAKKHTESTWHLQCLLKTACKERDEARDQLQQLLHKLPLSVNPDSASLSPVFNPPSHIFPGKTSSGLTESSSLSLSHGTSPASSFLDPVSSPELSNANNAAVDSSGGIGIYLASKGLDVGSRIIDNLARGRLLPQKGKLLEAVTEAGPLLQTLLVAGQLPRWRNPPPLLPIRIPSMVTAGQKPQMCSAAFLNFGNFSNSSQPWLVPSVAGGSGQNNTVKRQRLH</sequence>
<accession>A0ACB9R3P4</accession>
<protein>
    <submittedName>
        <fullName evidence="1">Uncharacterized protein</fullName>
    </submittedName>
</protein>